<evidence type="ECO:0000313" key="2">
    <source>
        <dbReference type="EMBL" id="JAD93390.1"/>
    </source>
</evidence>
<keyword evidence="1" id="KW-0812">Transmembrane</keyword>
<feature type="transmembrane region" description="Helical" evidence="1">
    <location>
        <begin position="12"/>
        <end position="29"/>
    </location>
</feature>
<organism evidence="2">
    <name type="scientific">Arundo donax</name>
    <name type="common">Giant reed</name>
    <name type="synonym">Donax arundinaceus</name>
    <dbReference type="NCBI Taxonomy" id="35708"/>
    <lineage>
        <taxon>Eukaryota</taxon>
        <taxon>Viridiplantae</taxon>
        <taxon>Streptophyta</taxon>
        <taxon>Embryophyta</taxon>
        <taxon>Tracheophyta</taxon>
        <taxon>Spermatophyta</taxon>
        <taxon>Magnoliopsida</taxon>
        <taxon>Liliopsida</taxon>
        <taxon>Poales</taxon>
        <taxon>Poaceae</taxon>
        <taxon>PACMAD clade</taxon>
        <taxon>Arundinoideae</taxon>
        <taxon>Arundineae</taxon>
        <taxon>Arundo</taxon>
    </lineage>
</organism>
<proteinExistence type="predicted"/>
<dbReference type="AlphaFoldDB" id="A0A0A9E666"/>
<evidence type="ECO:0000256" key="1">
    <source>
        <dbReference type="SAM" id="Phobius"/>
    </source>
</evidence>
<name>A0A0A9E666_ARUDO</name>
<keyword evidence="1" id="KW-1133">Transmembrane helix</keyword>
<keyword evidence="1" id="KW-0472">Membrane</keyword>
<reference evidence="2" key="2">
    <citation type="journal article" date="2015" name="Data Brief">
        <title>Shoot transcriptome of the giant reed, Arundo donax.</title>
        <authorList>
            <person name="Barrero R.A."/>
            <person name="Guerrero F.D."/>
            <person name="Moolhuijzen P."/>
            <person name="Goolsby J.A."/>
            <person name="Tidwell J."/>
            <person name="Bellgard S.E."/>
            <person name="Bellgard M.I."/>
        </authorList>
    </citation>
    <scope>NUCLEOTIDE SEQUENCE</scope>
    <source>
        <tissue evidence="2">Shoot tissue taken approximately 20 cm above the soil surface</tissue>
    </source>
</reference>
<protein>
    <submittedName>
        <fullName evidence="2">Uncharacterized protein</fullName>
    </submittedName>
</protein>
<dbReference type="EMBL" id="GBRH01204505">
    <property type="protein sequence ID" value="JAD93390.1"/>
    <property type="molecule type" value="Transcribed_RNA"/>
</dbReference>
<reference evidence="2" key="1">
    <citation type="submission" date="2014-09" db="EMBL/GenBank/DDBJ databases">
        <authorList>
            <person name="Magalhaes I.L.F."/>
            <person name="Oliveira U."/>
            <person name="Santos F.R."/>
            <person name="Vidigal T.H.D.A."/>
            <person name="Brescovit A.D."/>
            <person name="Santos A.J."/>
        </authorList>
    </citation>
    <scope>NUCLEOTIDE SEQUENCE</scope>
    <source>
        <tissue evidence="2">Shoot tissue taken approximately 20 cm above the soil surface</tissue>
    </source>
</reference>
<sequence length="64" mass="7108">MDVRKIVTPVKTYCYACVSCSLVLASYTARINVSVLTGMMISYKIPSETNIIYSNTNVNNVILK</sequence>
<accession>A0A0A9E666</accession>